<dbReference type="InterPro" id="IPR011990">
    <property type="entry name" value="TPR-like_helical_dom_sf"/>
</dbReference>
<dbReference type="Gene3D" id="3.40.50.10070">
    <property type="entry name" value="TolB, N-terminal domain"/>
    <property type="match status" value="1"/>
</dbReference>
<evidence type="ECO:0000313" key="3">
    <source>
        <dbReference type="Proteomes" id="UP001151478"/>
    </source>
</evidence>
<dbReference type="RefSeq" id="WP_274270334.1">
    <property type="nucleotide sequence ID" value="NZ_JAOSLC020000003.1"/>
</dbReference>
<feature type="repeat" description="TPR" evidence="1">
    <location>
        <begin position="248"/>
        <end position="281"/>
    </location>
</feature>
<organism evidence="2 3">
    <name type="scientific">Polaribacter ponticola</name>
    <dbReference type="NCBI Taxonomy" id="2978475"/>
    <lineage>
        <taxon>Bacteria</taxon>
        <taxon>Pseudomonadati</taxon>
        <taxon>Bacteroidota</taxon>
        <taxon>Flavobacteriia</taxon>
        <taxon>Flavobacteriales</taxon>
        <taxon>Flavobacteriaceae</taxon>
    </lineage>
</organism>
<gene>
    <name evidence="2" type="ORF">N5A56_008340</name>
</gene>
<dbReference type="Gene3D" id="1.25.40.10">
    <property type="entry name" value="Tetratricopeptide repeat domain"/>
    <property type="match status" value="2"/>
</dbReference>
<dbReference type="PROSITE" id="PS50005">
    <property type="entry name" value="TPR"/>
    <property type="match status" value="2"/>
</dbReference>
<dbReference type="Proteomes" id="UP001151478">
    <property type="component" value="Unassembled WGS sequence"/>
</dbReference>
<sequence length="528" mass="61008">MGVLVLLSAFYFYTNQKAEVVDEELEKTIAVLPFKNESNDSLNLYFVNGLMESTSNNLQRIEDLRVISRTSVEKYRNTSKGIPEIAEDLNVNYLVEGSGQRIGNQILLNIQLINASTNTPIWAEQYSREVGDVFALQNEVSKKIANAIKAVITPAELKLIDKKPTENLLAYDFYLQALEPFYNRTKEGYKKAIPLFEKAIENDPEFALAFANLSISYYYLDIYQKQKKYMQQINNYADKALLYDSKSDVSLIAKALYYMYNEEYRLAVPHLEKALEYNPNSSAVVQVLSLLYSNNIPNTGKHLKYALMGIKLDVGANDSIGKSYRYLSLSSALIQNGFTEKALSYVNKSLEFNPKNYYAPYLKTLILYARDKDIKETTSLLELELEKDSTRMDVMQEVANFYYYQGNFEKSYFYFKRFVEIKEKYGLNIYSHEDIKIGFVYKEMGLNKEADSFIKSYSKYCEDDTSIYKSASLAVKYAYEGDVEKAINQLQIFATESNYQYWILVFMEIDPVMNPLKKDPRFAKVLKK</sequence>
<evidence type="ECO:0000256" key="1">
    <source>
        <dbReference type="PROSITE-ProRule" id="PRU00339"/>
    </source>
</evidence>
<dbReference type="Pfam" id="PF13181">
    <property type="entry name" value="TPR_8"/>
    <property type="match status" value="1"/>
</dbReference>
<evidence type="ECO:0000313" key="2">
    <source>
        <dbReference type="EMBL" id="MDD7914425.1"/>
    </source>
</evidence>
<keyword evidence="3" id="KW-1185">Reference proteome</keyword>
<dbReference type="SMART" id="SM00028">
    <property type="entry name" value="TPR"/>
    <property type="match status" value="4"/>
</dbReference>
<name>A0ABT5S8J7_9FLAO</name>
<reference evidence="2" key="1">
    <citation type="submission" date="2023-02" db="EMBL/GenBank/DDBJ databases">
        <title>Polaribacter ponticola sp. nov., isolated from seawater.</title>
        <authorList>
            <person name="Baek J.H."/>
            <person name="Kim J.M."/>
            <person name="Choi D.G."/>
            <person name="Jeon C.O."/>
        </authorList>
    </citation>
    <scope>NUCLEOTIDE SEQUENCE</scope>
    <source>
        <strain evidence="2">MSW5</strain>
    </source>
</reference>
<accession>A0ABT5S8J7</accession>
<dbReference type="PANTHER" id="PTHR12558:SF13">
    <property type="entry name" value="CELL DIVISION CYCLE PROTEIN 27 HOMOLOG"/>
    <property type="match status" value="1"/>
</dbReference>
<proteinExistence type="predicted"/>
<dbReference type="EMBL" id="JAOSLC020000003">
    <property type="protein sequence ID" value="MDD7914425.1"/>
    <property type="molecule type" value="Genomic_DNA"/>
</dbReference>
<keyword evidence="1" id="KW-0802">TPR repeat</keyword>
<comment type="caution">
    <text evidence="2">The sequence shown here is derived from an EMBL/GenBank/DDBJ whole genome shotgun (WGS) entry which is preliminary data.</text>
</comment>
<dbReference type="PANTHER" id="PTHR12558">
    <property type="entry name" value="CELL DIVISION CYCLE 16,23,27"/>
    <property type="match status" value="1"/>
</dbReference>
<feature type="repeat" description="TPR" evidence="1">
    <location>
        <begin position="323"/>
        <end position="356"/>
    </location>
</feature>
<protein>
    <submittedName>
        <fullName evidence="2">AraC family transcriptional regulator</fullName>
    </submittedName>
</protein>
<dbReference type="InterPro" id="IPR019734">
    <property type="entry name" value="TPR_rpt"/>
</dbReference>
<dbReference type="SUPFAM" id="SSF48452">
    <property type="entry name" value="TPR-like"/>
    <property type="match status" value="1"/>
</dbReference>